<dbReference type="AlphaFoldDB" id="A0A2R6NTE4"/>
<reference evidence="2 3" key="1">
    <citation type="submission" date="2018-02" db="EMBL/GenBank/DDBJ databases">
        <title>Genome sequence of the basidiomycete white-rot fungus Phlebia centrifuga.</title>
        <authorList>
            <person name="Granchi Z."/>
            <person name="Peng M."/>
            <person name="de Vries R.P."/>
            <person name="Hilden K."/>
            <person name="Makela M.R."/>
            <person name="Grigoriev I."/>
            <person name="Riley R."/>
        </authorList>
    </citation>
    <scope>NUCLEOTIDE SEQUENCE [LARGE SCALE GENOMIC DNA]</scope>
    <source>
        <strain evidence="2 3">FBCC195</strain>
    </source>
</reference>
<gene>
    <name evidence="2" type="ORF">PHLCEN_2v8552</name>
</gene>
<organism evidence="2 3">
    <name type="scientific">Hermanssonia centrifuga</name>
    <dbReference type="NCBI Taxonomy" id="98765"/>
    <lineage>
        <taxon>Eukaryota</taxon>
        <taxon>Fungi</taxon>
        <taxon>Dikarya</taxon>
        <taxon>Basidiomycota</taxon>
        <taxon>Agaricomycotina</taxon>
        <taxon>Agaricomycetes</taxon>
        <taxon>Polyporales</taxon>
        <taxon>Meruliaceae</taxon>
        <taxon>Hermanssonia</taxon>
    </lineage>
</organism>
<accession>A0A2R6NTE4</accession>
<sequence>MDHPFFEGIDWDTLLESELSSLPFTPSSKHPFLGPRPEDIHLPQFTYSAVVVPEHDATVVSQRESSDESNSRAFAFSALFLSSPMSEPAISVLHPTPSQKSNKSSLREQTVASFIGFSWGPLIDAFKDAEGTPEENHRQRDINTPRPLKHTLASLPLWTPGTAQATPQRLSFMTPIRPSGMTPYHTLPRTGTIRRTAPRRAVSDREAMKQLVDCVGMSARKKVLESGRKPRTLKSLPGSRSSTLKELRFDRSVMVLGGDTGVSYRMDPFSASESAMGMSTLGLSASSSLPENMTVVNNLPLESDLDSSTATDVPYSPSPSPRPGSALSMMSRRSHATTVSVATTTGSYLLRRSSGGMPSSDSRGMLSPIPMDSLTPVEGHDLQNTGSGGSLSYVTLDEFDKRHTRLMEDILDIRSRLGQVSVRMTGYT</sequence>
<proteinExistence type="predicted"/>
<comment type="caution">
    <text evidence="2">The sequence shown here is derived from an EMBL/GenBank/DDBJ whole genome shotgun (WGS) entry which is preliminary data.</text>
</comment>
<protein>
    <submittedName>
        <fullName evidence="2">Uncharacterized protein</fullName>
    </submittedName>
</protein>
<dbReference type="Proteomes" id="UP000186601">
    <property type="component" value="Unassembled WGS sequence"/>
</dbReference>
<evidence type="ECO:0000313" key="2">
    <source>
        <dbReference type="EMBL" id="PSR76320.1"/>
    </source>
</evidence>
<dbReference type="OrthoDB" id="3359639at2759"/>
<dbReference type="STRING" id="98765.A0A2R6NTE4"/>
<evidence type="ECO:0000256" key="1">
    <source>
        <dbReference type="SAM" id="MobiDB-lite"/>
    </source>
</evidence>
<keyword evidence="3" id="KW-1185">Reference proteome</keyword>
<feature type="region of interest" description="Disordered" evidence="1">
    <location>
        <begin position="303"/>
        <end position="338"/>
    </location>
</feature>
<dbReference type="EMBL" id="MLYV02000850">
    <property type="protein sequence ID" value="PSR76320.1"/>
    <property type="molecule type" value="Genomic_DNA"/>
</dbReference>
<evidence type="ECO:0000313" key="3">
    <source>
        <dbReference type="Proteomes" id="UP000186601"/>
    </source>
</evidence>
<name>A0A2R6NTE4_9APHY</name>